<proteinExistence type="predicted"/>
<name>A0ABP9GKP7_9ACTN</name>
<evidence type="ECO:0000259" key="2">
    <source>
        <dbReference type="Pfam" id="PF11716"/>
    </source>
</evidence>
<reference evidence="4" key="1">
    <citation type="journal article" date="2019" name="Int. J. Syst. Evol. Microbiol.">
        <title>The Global Catalogue of Microorganisms (GCM) 10K type strain sequencing project: providing services to taxonomists for standard genome sequencing and annotation.</title>
        <authorList>
            <consortium name="The Broad Institute Genomics Platform"/>
            <consortium name="The Broad Institute Genome Sequencing Center for Infectious Disease"/>
            <person name="Wu L."/>
            <person name="Ma J."/>
        </authorList>
    </citation>
    <scope>NUCLEOTIDE SEQUENCE [LARGE SCALE GENOMIC DNA]</scope>
    <source>
        <strain evidence="4">JCM 17986</strain>
    </source>
</reference>
<dbReference type="NCBIfam" id="TIGR03083">
    <property type="entry name" value="maleylpyruvate isomerase family mycothiol-dependent enzyme"/>
    <property type="match status" value="1"/>
</dbReference>
<feature type="domain" description="Mycothiol-dependent maleylpyruvate isomerase metal-binding" evidence="2">
    <location>
        <begin position="47"/>
        <end position="187"/>
    </location>
</feature>
<accession>A0ABP9GKP7</accession>
<evidence type="ECO:0000313" key="3">
    <source>
        <dbReference type="EMBL" id="GAA4946377.1"/>
    </source>
</evidence>
<evidence type="ECO:0000313" key="4">
    <source>
        <dbReference type="Proteomes" id="UP001500466"/>
    </source>
</evidence>
<dbReference type="Gene3D" id="1.20.120.450">
    <property type="entry name" value="dinb family like domain"/>
    <property type="match status" value="1"/>
</dbReference>
<feature type="compositionally biased region" description="Low complexity" evidence="1">
    <location>
        <begin position="27"/>
        <end position="38"/>
    </location>
</feature>
<dbReference type="EMBL" id="BAABHS010000001">
    <property type="protein sequence ID" value="GAA4946377.1"/>
    <property type="molecule type" value="Genomic_DNA"/>
</dbReference>
<feature type="compositionally biased region" description="Basic and acidic residues" evidence="1">
    <location>
        <begin position="1"/>
        <end position="11"/>
    </location>
</feature>
<gene>
    <name evidence="3" type="ORF">GCM10023205_02680</name>
</gene>
<feature type="region of interest" description="Disordered" evidence="1">
    <location>
        <begin position="1"/>
        <end position="45"/>
    </location>
</feature>
<dbReference type="RefSeq" id="WP_345673328.1">
    <property type="nucleotide sequence ID" value="NZ_BAABHS010000001.1"/>
</dbReference>
<organism evidence="3 4">
    <name type="scientific">Yinghuangia aomiensis</name>
    <dbReference type="NCBI Taxonomy" id="676205"/>
    <lineage>
        <taxon>Bacteria</taxon>
        <taxon>Bacillati</taxon>
        <taxon>Actinomycetota</taxon>
        <taxon>Actinomycetes</taxon>
        <taxon>Kitasatosporales</taxon>
        <taxon>Streptomycetaceae</taxon>
        <taxon>Yinghuangia</taxon>
    </lineage>
</organism>
<dbReference type="InterPro" id="IPR034660">
    <property type="entry name" value="DinB/YfiT-like"/>
</dbReference>
<dbReference type="InterPro" id="IPR024344">
    <property type="entry name" value="MDMPI_metal-binding"/>
</dbReference>
<dbReference type="Pfam" id="PF11716">
    <property type="entry name" value="MDMPI_N"/>
    <property type="match status" value="1"/>
</dbReference>
<evidence type="ECO:0000256" key="1">
    <source>
        <dbReference type="SAM" id="MobiDB-lite"/>
    </source>
</evidence>
<comment type="caution">
    <text evidence="3">The sequence shown here is derived from an EMBL/GenBank/DDBJ whole genome shotgun (WGS) entry which is preliminary data.</text>
</comment>
<protein>
    <recommendedName>
        <fullName evidence="2">Mycothiol-dependent maleylpyruvate isomerase metal-binding domain-containing protein</fullName>
    </recommendedName>
</protein>
<dbReference type="InterPro" id="IPR017517">
    <property type="entry name" value="Maleyloyr_isom"/>
</dbReference>
<keyword evidence="4" id="KW-1185">Reference proteome</keyword>
<sequence>MPATAHPHDAAADDEPGAAHPGPDRPAPAGQGPRGAADLPLGEQRERALAAWDAFRRTAADADPDAPSRLPGWTGRDVVAHLASWPEEPLLTRLLAEARGERPAAAEPLDQDAANAALIAAHRDATRDDLLAALDAGRARIDDAFTAVAADPGLGTTPTGSQVGPVPLLTQLGAIAYELAVHALDLAPCGATKPDPALLDAGLLALADITGALAARHGVAADTALAGPDGGWAFAASADGWTVRRVAADERGIPAVRGASTALLLDASAGRRSVPPLLVKRDLRLDNLAGLLALAPLLDHVPGLPGGPALRVAAGWLGGIGRTISRLQR</sequence>
<dbReference type="SUPFAM" id="SSF109854">
    <property type="entry name" value="DinB/YfiT-like putative metalloenzymes"/>
    <property type="match status" value="1"/>
</dbReference>
<dbReference type="Proteomes" id="UP001500466">
    <property type="component" value="Unassembled WGS sequence"/>
</dbReference>